<organism evidence="1 2">
    <name type="scientific">Naganishia friedmannii</name>
    <dbReference type="NCBI Taxonomy" id="89922"/>
    <lineage>
        <taxon>Eukaryota</taxon>
        <taxon>Fungi</taxon>
        <taxon>Dikarya</taxon>
        <taxon>Basidiomycota</taxon>
        <taxon>Agaricomycotina</taxon>
        <taxon>Tremellomycetes</taxon>
        <taxon>Filobasidiales</taxon>
        <taxon>Filobasidiaceae</taxon>
        <taxon>Naganishia</taxon>
    </lineage>
</organism>
<evidence type="ECO:0000313" key="2">
    <source>
        <dbReference type="Proteomes" id="UP001227268"/>
    </source>
</evidence>
<dbReference type="EMBL" id="JASBWT010000007">
    <property type="protein sequence ID" value="KAJ9103048.1"/>
    <property type="molecule type" value="Genomic_DNA"/>
</dbReference>
<dbReference type="Proteomes" id="UP001227268">
    <property type="component" value="Unassembled WGS sequence"/>
</dbReference>
<keyword evidence="2" id="KW-1185">Reference proteome</keyword>
<sequence>MYRAGTGICTPKVAKRKAKPRPRNEPKESLGLATFFYIPATHFRARRNCGILPSNEVAPYEISYLAREGFMQRIPIFSDATGGEIMIIIWEAFGEDGPLGNFVFAKYAPNSSRLISVVFHIDDVEGPDGSEAHRTFFKGCKHLSIFNVNFNEPDRHSSRQIRKENKFTANYQAEKDRTRMKHFGQRARAKPGNVALADQFGTGTDLDQDVSRLSRQVPHTARNFVPRSPTTSTMMRLFSSDTEPEEKPAGASRASVKRSAAEAPDEPVDLDPKFVQVPKTKRSAAKAAEQARHQALMKVLKDDLDKATNTGVSLKKQCDKFRNETIE</sequence>
<evidence type="ECO:0000313" key="1">
    <source>
        <dbReference type="EMBL" id="KAJ9103048.1"/>
    </source>
</evidence>
<protein>
    <submittedName>
        <fullName evidence="1">Uncharacterized protein</fullName>
    </submittedName>
</protein>
<reference evidence="1" key="1">
    <citation type="submission" date="2023-04" db="EMBL/GenBank/DDBJ databases">
        <title>Draft Genome sequencing of Naganishia species isolated from polar environments using Oxford Nanopore Technology.</title>
        <authorList>
            <person name="Leo P."/>
            <person name="Venkateswaran K."/>
        </authorList>
    </citation>
    <scope>NUCLEOTIDE SEQUENCE</scope>
    <source>
        <strain evidence="1">MNA-CCFEE 5423</strain>
    </source>
</reference>
<accession>A0ACC2VV19</accession>
<name>A0ACC2VV19_9TREE</name>
<proteinExistence type="predicted"/>
<comment type="caution">
    <text evidence="1">The sequence shown here is derived from an EMBL/GenBank/DDBJ whole genome shotgun (WGS) entry which is preliminary data.</text>
</comment>
<gene>
    <name evidence="1" type="ORF">QFC21_002470</name>
</gene>